<comment type="caution">
    <text evidence="2">The sequence shown here is derived from an EMBL/GenBank/DDBJ whole genome shotgun (WGS) entry which is preliminary data.</text>
</comment>
<evidence type="ECO:0000313" key="3">
    <source>
        <dbReference type="Proteomes" id="UP000664859"/>
    </source>
</evidence>
<organism evidence="2 3">
    <name type="scientific">Tribonema minus</name>
    <dbReference type="NCBI Taxonomy" id="303371"/>
    <lineage>
        <taxon>Eukaryota</taxon>
        <taxon>Sar</taxon>
        <taxon>Stramenopiles</taxon>
        <taxon>Ochrophyta</taxon>
        <taxon>PX clade</taxon>
        <taxon>Xanthophyceae</taxon>
        <taxon>Tribonematales</taxon>
        <taxon>Tribonemataceae</taxon>
        <taxon>Tribonema</taxon>
    </lineage>
</organism>
<feature type="region of interest" description="Disordered" evidence="1">
    <location>
        <begin position="276"/>
        <end position="296"/>
    </location>
</feature>
<keyword evidence="3" id="KW-1185">Reference proteome</keyword>
<feature type="compositionally biased region" description="Basic and acidic residues" evidence="1">
    <location>
        <begin position="148"/>
        <end position="159"/>
    </location>
</feature>
<proteinExistence type="predicted"/>
<dbReference type="Proteomes" id="UP000664859">
    <property type="component" value="Unassembled WGS sequence"/>
</dbReference>
<feature type="region of interest" description="Disordered" evidence="1">
    <location>
        <begin position="130"/>
        <end position="175"/>
    </location>
</feature>
<evidence type="ECO:0000313" key="2">
    <source>
        <dbReference type="EMBL" id="KAG5183590.1"/>
    </source>
</evidence>
<accession>A0A835Z205</accession>
<feature type="compositionally biased region" description="Pro residues" evidence="1">
    <location>
        <begin position="241"/>
        <end position="252"/>
    </location>
</feature>
<name>A0A835Z205_9STRA</name>
<evidence type="ECO:0000256" key="1">
    <source>
        <dbReference type="SAM" id="MobiDB-lite"/>
    </source>
</evidence>
<sequence length="381" mass="40019">MQFEGAGVHVSVVCSNFAAIEALASSNVAAVFLSSDDEYIPAAFASTFIKSMYPEVKTVLIRGDSEFESGGMVCTDSAVGDDLVDMNAVLQMPFSDQSLVDVLAAVLEEAVELFKEAQREALAITEGQHSQLLRGSQRKRQDEDADAAADKQVAKRARMEAPAAAGDIKQPQPLPPTAAPVQLYLSALKAAMATTAARGGGSTNAAIGRAQGFLDVMKKFGFVNTLPVHLFASPSARLLPAPPCQTPPPPPHQLQLSQQGTAVSQVLLPAPAKASPVTLPVSSSPAPPQQPNPFSQQQVQVLPQSAYVSPNNTHEQATSAATHTGAHMLTAPSPVQPLYGFPAPNGFASVLNNDLMNTGLGVGFLKMSHINELTYSRQTVA</sequence>
<dbReference type="EMBL" id="JAFCMP010000201">
    <property type="protein sequence ID" value="KAG5183590.1"/>
    <property type="molecule type" value="Genomic_DNA"/>
</dbReference>
<dbReference type="AlphaFoldDB" id="A0A835Z205"/>
<protein>
    <submittedName>
        <fullName evidence="2">Uncharacterized protein</fullName>
    </submittedName>
</protein>
<gene>
    <name evidence="2" type="ORF">JKP88DRAFT_316741</name>
</gene>
<feature type="region of interest" description="Disordered" evidence="1">
    <location>
        <begin position="241"/>
        <end position="261"/>
    </location>
</feature>
<reference evidence="2" key="1">
    <citation type="submission" date="2021-02" db="EMBL/GenBank/DDBJ databases">
        <title>First Annotated Genome of the Yellow-green Alga Tribonema minus.</title>
        <authorList>
            <person name="Mahan K.M."/>
        </authorList>
    </citation>
    <scope>NUCLEOTIDE SEQUENCE</scope>
    <source>
        <strain evidence="2">UTEX B ZZ1240</strain>
    </source>
</reference>